<evidence type="ECO:0000313" key="2">
    <source>
        <dbReference type="Proteomes" id="UP000054495"/>
    </source>
</evidence>
<proteinExistence type="predicted"/>
<organism evidence="1 2">
    <name type="scientific">Ancylostoma ceylanicum</name>
    <dbReference type="NCBI Taxonomy" id="53326"/>
    <lineage>
        <taxon>Eukaryota</taxon>
        <taxon>Metazoa</taxon>
        <taxon>Ecdysozoa</taxon>
        <taxon>Nematoda</taxon>
        <taxon>Chromadorea</taxon>
        <taxon>Rhabditida</taxon>
        <taxon>Rhabditina</taxon>
        <taxon>Rhabditomorpha</taxon>
        <taxon>Strongyloidea</taxon>
        <taxon>Ancylostomatidae</taxon>
        <taxon>Ancylostomatinae</taxon>
        <taxon>Ancylostoma</taxon>
    </lineage>
</organism>
<dbReference type="CDD" id="cd00117">
    <property type="entry name" value="TFP"/>
    <property type="match status" value="1"/>
</dbReference>
<keyword evidence="2" id="KW-1185">Reference proteome</keyword>
<protein>
    <recommendedName>
        <fullName evidence="3">Snake toxin/toxin-like domain-containing protein</fullName>
    </recommendedName>
</protein>
<accession>A0A0D6L532</accession>
<dbReference type="AlphaFoldDB" id="A0A0D6L532"/>
<name>A0A0D6L532_9BILA</name>
<dbReference type="Proteomes" id="UP000054495">
    <property type="component" value="Unassembled WGS sequence"/>
</dbReference>
<evidence type="ECO:0000313" key="1">
    <source>
        <dbReference type="EMBL" id="EPB66204.1"/>
    </source>
</evidence>
<evidence type="ECO:0008006" key="3">
    <source>
        <dbReference type="Google" id="ProtNLM"/>
    </source>
</evidence>
<gene>
    <name evidence="1" type="ORF">ANCCEY_14706</name>
</gene>
<sequence length="159" mass="18243">MDGVNQNPDCMNHLKFGSRIDMRRQCASHEKFCIVVKLEILQANVKHQSWIMRTPRKEALVKLVEETLMFTNYSSSTVTNLNGFFVTIQRDCAVSCEEGCEERGYGLFYTECRRCCRESLCNEYDGAQYYRPKGARAVSSSLHVAIALLLLCLLNKVWV</sequence>
<reference evidence="1 2" key="1">
    <citation type="submission" date="2013-05" db="EMBL/GenBank/DDBJ databases">
        <title>Draft genome of the parasitic nematode Anyclostoma ceylanicum.</title>
        <authorList>
            <person name="Mitreva M."/>
        </authorList>
    </citation>
    <scope>NUCLEOTIDE SEQUENCE [LARGE SCALE GENOMIC DNA]</scope>
</reference>
<dbReference type="EMBL" id="KE126376">
    <property type="protein sequence ID" value="EPB66204.1"/>
    <property type="molecule type" value="Genomic_DNA"/>
</dbReference>